<reference evidence="20 21" key="1">
    <citation type="journal article" date="2012" name="New Phytol.">
        <title>Insight into trade-off between wood decay and parasitism from the genome of a fungal forest pathogen.</title>
        <authorList>
            <person name="Olson A."/>
            <person name="Aerts A."/>
            <person name="Asiegbu F."/>
            <person name="Belbahri L."/>
            <person name="Bouzid O."/>
            <person name="Broberg A."/>
            <person name="Canback B."/>
            <person name="Coutinho P.M."/>
            <person name="Cullen D."/>
            <person name="Dalman K."/>
            <person name="Deflorio G."/>
            <person name="van Diepen L.T."/>
            <person name="Dunand C."/>
            <person name="Duplessis S."/>
            <person name="Durling M."/>
            <person name="Gonthier P."/>
            <person name="Grimwood J."/>
            <person name="Fossdal C.G."/>
            <person name="Hansson D."/>
            <person name="Henrissat B."/>
            <person name="Hietala A."/>
            <person name="Himmelstrand K."/>
            <person name="Hoffmeister D."/>
            <person name="Hogberg N."/>
            <person name="James T.Y."/>
            <person name="Karlsson M."/>
            <person name="Kohler A."/>
            <person name="Kues U."/>
            <person name="Lee Y.H."/>
            <person name="Lin Y.C."/>
            <person name="Lind M."/>
            <person name="Lindquist E."/>
            <person name="Lombard V."/>
            <person name="Lucas S."/>
            <person name="Lunden K."/>
            <person name="Morin E."/>
            <person name="Murat C."/>
            <person name="Park J."/>
            <person name="Raffaello T."/>
            <person name="Rouze P."/>
            <person name="Salamov A."/>
            <person name="Schmutz J."/>
            <person name="Solheim H."/>
            <person name="Stahlberg J."/>
            <person name="Velez H."/>
            <person name="de Vries R.P."/>
            <person name="Wiebenga A."/>
            <person name="Woodward S."/>
            <person name="Yakovlev I."/>
            <person name="Garbelotto M."/>
            <person name="Martin F."/>
            <person name="Grigoriev I.V."/>
            <person name="Stenlid J."/>
        </authorList>
    </citation>
    <scope>NUCLEOTIDE SEQUENCE [LARGE SCALE GENOMIC DNA]</scope>
    <source>
        <strain evidence="20 21">TC 32-1</strain>
    </source>
</reference>
<dbReference type="OrthoDB" id="416741at2759"/>
<keyword evidence="2" id="KW-0930">Antiviral protein</keyword>
<dbReference type="GO" id="GO:0005524">
    <property type="term" value="F:ATP binding"/>
    <property type="evidence" value="ECO:0007669"/>
    <property type="project" value="UniProtKB-KW"/>
</dbReference>
<keyword evidence="21" id="KW-1185">Reference proteome</keyword>
<comment type="function">
    <text evidence="12">Dicer-like endonuclease involved in cleaving double-stranded RNA in the RNA interference (RNAi) pathway. Produces 21 to 25 bp dsRNAs (siRNAs) which target the selective destruction of homologous RNAs leading to sequence-specific suppression of gene expression, called post-transcriptional gene silencing (PTGS). Part of a broad host defense response against viral infection and transposons.</text>
</comment>
<proteinExistence type="inferred from homology"/>
<dbReference type="GeneID" id="20666031"/>
<dbReference type="GO" id="GO:0050688">
    <property type="term" value="P:regulation of defense response to virus"/>
    <property type="evidence" value="ECO:0007669"/>
    <property type="project" value="UniProtKB-KW"/>
</dbReference>
<dbReference type="Gene3D" id="3.30.160.380">
    <property type="entry name" value="Dicer dimerisation domain"/>
    <property type="match status" value="1"/>
</dbReference>
<evidence type="ECO:0000256" key="4">
    <source>
        <dbReference type="ARBA" id="ARBA00022737"/>
    </source>
</evidence>
<evidence type="ECO:0000259" key="19">
    <source>
        <dbReference type="PROSITE" id="PS51327"/>
    </source>
</evidence>
<dbReference type="Gene3D" id="3.40.50.300">
    <property type="entry name" value="P-loop containing nucleotide triphosphate hydrolases"/>
    <property type="match status" value="2"/>
</dbReference>
<dbReference type="Pfam" id="PF00270">
    <property type="entry name" value="DEAD"/>
    <property type="match status" value="1"/>
</dbReference>
<comment type="similarity">
    <text evidence="13">Belongs to the helicase family. Dicer subfamily.</text>
</comment>
<feature type="compositionally biased region" description="Acidic residues" evidence="15">
    <location>
        <begin position="1492"/>
        <end position="1504"/>
    </location>
</feature>
<evidence type="ECO:0000259" key="17">
    <source>
        <dbReference type="PROSITE" id="PS51192"/>
    </source>
</evidence>
<organism evidence="20 21">
    <name type="scientific">Heterobasidion irregulare (strain TC 32-1)</name>
    <dbReference type="NCBI Taxonomy" id="747525"/>
    <lineage>
        <taxon>Eukaryota</taxon>
        <taxon>Fungi</taxon>
        <taxon>Dikarya</taxon>
        <taxon>Basidiomycota</taxon>
        <taxon>Agaricomycotina</taxon>
        <taxon>Agaricomycetes</taxon>
        <taxon>Russulales</taxon>
        <taxon>Bondarzewiaceae</taxon>
        <taxon>Heterobasidion</taxon>
        <taxon>Heterobasidion annosum species complex</taxon>
    </lineage>
</organism>
<feature type="domain" description="RNase III" evidence="16">
    <location>
        <begin position="1193"/>
        <end position="1377"/>
    </location>
</feature>
<evidence type="ECO:0000313" key="20">
    <source>
        <dbReference type="EMBL" id="ETW81507.1"/>
    </source>
</evidence>
<keyword evidence="3" id="KW-0479">Metal-binding</keyword>
<comment type="cofactor">
    <cofactor evidence="1">
        <name>Mg(2+)</name>
        <dbReference type="ChEBI" id="CHEBI:18420"/>
    </cofactor>
</comment>
<dbReference type="InterPro" id="IPR001650">
    <property type="entry name" value="Helicase_C-like"/>
</dbReference>
<dbReference type="InterPro" id="IPR036389">
    <property type="entry name" value="RNase_III_sf"/>
</dbReference>
<protein>
    <submittedName>
        <fullName evidence="20">Ribonuclease III</fullName>
    </submittedName>
</protein>
<evidence type="ECO:0000256" key="2">
    <source>
        <dbReference type="ARBA" id="ARBA00022721"/>
    </source>
</evidence>
<dbReference type="GO" id="GO:0030422">
    <property type="term" value="P:siRNA processing"/>
    <property type="evidence" value="ECO:0007669"/>
    <property type="project" value="TreeGrafter"/>
</dbReference>
<dbReference type="EMBL" id="KI925458">
    <property type="protein sequence ID" value="ETW81507.1"/>
    <property type="molecule type" value="Genomic_DNA"/>
</dbReference>
<feature type="domain" description="Dicer dsRNA-binding fold" evidence="19">
    <location>
        <begin position="582"/>
        <end position="691"/>
    </location>
</feature>
<dbReference type="GO" id="GO:0003723">
    <property type="term" value="F:RNA binding"/>
    <property type="evidence" value="ECO:0007669"/>
    <property type="project" value="UniProtKB-UniRule"/>
</dbReference>
<feature type="domain" description="Helicase ATP-binding" evidence="17">
    <location>
        <begin position="27"/>
        <end position="213"/>
    </location>
</feature>
<dbReference type="InterPro" id="IPR000999">
    <property type="entry name" value="RNase_III_dom"/>
</dbReference>
<evidence type="ECO:0000256" key="15">
    <source>
        <dbReference type="SAM" id="MobiDB-lite"/>
    </source>
</evidence>
<feature type="region of interest" description="Disordered" evidence="15">
    <location>
        <begin position="1485"/>
        <end position="1511"/>
    </location>
</feature>
<evidence type="ECO:0000256" key="6">
    <source>
        <dbReference type="ARBA" id="ARBA00022801"/>
    </source>
</evidence>
<keyword evidence="11" id="KW-0464">Manganese</keyword>
<dbReference type="SUPFAM" id="SSF69065">
    <property type="entry name" value="RNase III domain-like"/>
    <property type="match status" value="2"/>
</dbReference>
<dbReference type="STRING" id="747525.W4K6P7"/>
<dbReference type="Proteomes" id="UP000030671">
    <property type="component" value="Unassembled WGS sequence"/>
</dbReference>
<feature type="domain" description="Helicase C-terminal" evidence="18">
    <location>
        <begin position="400"/>
        <end position="572"/>
    </location>
</feature>
<dbReference type="PROSITE" id="PS51194">
    <property type="entry name" value="HELICASE_CTER"/>
    <property type="match status" value="1"/>
</dbReference>
<evidence type="ECO:0000313" key="21">
    <source>
        <dbReference type="Proteomes" id="UP000030671"/>
    </source>
</evidence>
<dbReference type="SMART" id="SM00487">
    <property type="entry name" value="DEXDc"/>
    <property type="match status" value="1"/>
</dbReference>
<evidence type="ECO:0000256" key="12">
    <source>
        <dbReference type="ARBA" id="ARBA00025403"/>
    </source>
</evidence>
<dbReference type="GO" id="GO:0004525">
    <property type="term" value="F:ribonuclease III activity"/>
    <property type="evidence" value="ECO:0007669"/>
    <property type="project" value="InterPro"/>
</dbReference>
<keyword evidence="10 13" id="KW-0694">RNA-binding</keyword>
<dbReference type="InterPro" id="IPR038248">
    <property type="entry name" value="Dicer_dimer_sf"/>
</dbReference>
<dbReference type="SUPFAM" id="SSF52540">
    <property type="entry name" value="P-loop containing nucleoside triphosphate hydrolases"/>
    <property type="match status" value="1"/>
</dbReference>
<dbReference type="PROSITE" id="PS00517">
    <property type="entry name" value="RNASE_3_1"/>
    <property type="match status" value="1"/>
</dbReference>
<dbReference type="InParanoid" id="W4K6P7"/>
<keyword evidence="6" id="KW-0378">Hydrolase</keyword>
<dbReference type="PANTHER" id="PTHR14950">
    <property type="entry name" value="DICER-RELATED"/>
    <property type="match status" value="1"/>
</dbReference>
<dbReference type="Pfam" id="PF00636">
    <property type="entry name" value="Ribonuclease_3"/>
    <property type="match status" value="2"/>
</dbReference>
<dbReference type="SMART" id="SM00535">
    <property type="entry name" value="RIBOc"/>
    <property type="match status" value="2"/>
</dbReference>
<keyword evidence="8" id="KW-0067">ATP-binding</keyword>
<dbReference type="GO" id="GO:0005737">
    <property type="term" value="C:cytoplasm"/>
    <property type="evidence" value="ECO:0007669"/>
    <property type="project" value="TreeGrafter"/>
</dbReference>
<evidence type="ECO:0000256" key="10">
    <source>
        <dbReference type="ARBA" id="ARBA00022884"/>
    </source>
</evidence>
<dbReference type="GO" id="GO:0005634">
    <property type="term" value="C:nucleus"/>
    <property type="evidence" value="ECO:0007669"/>
    <property type="project" value="TreeGrafter"/>
</dbReference>
<dbReference type="Pfam" id="PF03368">
    <property type="entry name" value="Dicer_dimer"/>
    <property type="match status" value="1"/>
</dbReference>
<evidence type="ECO:0000256" key="13">
    <source>
        <dbReference type="PROSITE-ProRule" id="PRU00657"/>
    </source>
</evidence>
<dbReference type="GO" id="GO:0046872">
    <property type="term" value="F:metal ion binding"/>
    <property type="evidence" value="ECO:0007669"/>
    <property type="project" value="UniProtKB-KW"/>
</dbReference>
<dbReference type="InterPro" id="IPR005034">
    <property type="entry name" value="Dicer_dimerisation"/>
</dbReference>
<dbReference type="InterPro" id="IPR011545">
    <property type="entry name" value="DEAD/DEAH_box_helicase_dom"/>
</dbReference>
<name>W4K6P7_HETIT</name>
<dbReference type="CDD" id="cd18034">
    <property type="entry name" value="DEXHc_dicer"/>
    <property type="match status" value="1"/>
</dbReference>
<dbReference type="RefSeq" id="XP_009546147.1">
    <property type="nucleotide sequence ID" value="XM_009547852.1"/>
</dbReference>
<dbReference type="Gene3D" id="1.10.1520.10">
    <property type="entry name" value="Ribonuclease III domain"/>
    <property type="match status" value="2"/>
</dbReference>
<evidence type="ECO:0000256" key="3">
    <source>
        <dbReference type="ARBA" id="ARBA00022723"/>
    </source>
</evidence>
<dbReference type="Pfam" id="PF00271">
    <property type="entry name" value="Helicase_C"/>
    <property type="match status" value="1"/>
</dbReference>
<dbReference type="InterPro" id="IPR027417">
    <property type="entry name" value="P-loop_NTPase"/>
</dbReference>
<evidence type="ECO:0000256" key="9">
    <source>
        <dbReference type="ARBA" id="ARBA00022842"/>
    </source>
</evidence>
<dbReference type="PANTHER" id="PTHR14950:SF37">
    <property type="entry name" value="ENDORIBONUCLEASE DICER"/>
    <property type="match status" value="1"/>
</dbReference>
<evidence type="ECO:0000259" key="18">
    <source>
        <dbReference type="PROSITE" id="PS51194"/>
    </source>
</evidence>
<evidence type="ECO:0000256" key="1">
    <source>
        <dbReference type="ARBA" id="ARBA00001946"/>
    </source>
</evidence>
<dbReference type="PROSITE" id="PS50142">
    <property type="entry name" value="RNASE_3_2"/>
    <property type="match status" value="2"/>
</dbReference>
<evidence type="ECO:0000256" key="11">
    <source>
        <dbReference type="ARBA" id="ARBA00023211"/>
    </source>
</evidence>
<keyword evidence="7" id="KW-0347">Helicase</keyword>
<evidence type="ECO:0000256" key="7">
    <source>
        <dbReference type="ARBA" id="ARBA00022806"/>
    </source>
</evidence>
<dbReference type="GO" id="GO:0004386">
    <property type="term" value="F:helicase activity"/>
    <property type="evidence" value="ECO:0007669"/>
    <property type="project" value="UniProtKB-KW"/>
</dbReference>
<evidence type="ECO:0000256" key="8">
    <source>
        <dbReference type="ARBA" id="ARBA00022840"/>
    </source>
</evidence>
<dbReference type="FunFam" id="1.10.1520.10:FF:000032">
    <property type="entry name" value="Dicer-like protein 2"/>
    <property type="match status" value="1"/>
</dbReference>
<dbReference type="CDD" id="cd00593">
    <property type="entry name" value="RIBOc"/>
    <property type="match status" value="2"/>
</dbReference>
<feature type="domain" description="RNase III" evidence="16">
    <location>
        <begin position="1003"/>
        <end position="1152"/>
    </location>
</feature>
<dbReference type="KEGG" id="hir:HETIRDRAFT_104842"/>
<dbReference type="eggNOG" id="KOG0701">
    <property type="taxonomic scope" value="Eukaryota"/>
</dbReference>
<gene>
    <name evidence="20" type="ORF">HETIRDRAFT_104842</name>
</gene>
<keyword evidence="5" id="KW-0547">Nucleotide-binding</keyword>
<evidence type="ECO:0000259" key="16">
    <source>
        <dbReference type="PROSITE" id="PS50142"/>
    </source>
</evidence>
<dbReference type="InterPro" id="IPR014001">
    <property type="entry name" value="Helicase_ATP-bd"/>
</dbReference>
<dbReference type="SMART" id="SM00490">
    <property type="entry name" value="HELICc"/>
    <property type="match status" value="1"/>
</dbReference>
<keyword evidence="14" id="KW-0175">Coiled coil</keyword>
<keyword evidence="4" id="KW-0677">Repeat</keyword>
<sequence>MGDHESSTTPPTPPHVISQTRGYQQEMLEDSMHKNLVIALDTGAGKTHIAVLRMKWEAEQESSKVSWFLVPTVALCEQQREVIDSHLPVSVGMITGANEPDQWKDHKLWQRVLQTHKIIVSTHAVLLNALRHGYINMGRDISLLVFDEAHHTADKHPYNLIMREFYFNLPRRSGDFAYDATANVRPMVLGLTASPVFGGDIEKAFRTLEANLDSTIRAPLRFREELSGFVHRPEFKHVIYAAPEYKMVGPSPSTNLTSLQSVVASLNIEEDPYVLSLREKLSRLPQGPDRHRTDQKLSKVINKQDSYTHKGLRDFMRAAEEICSDLGRWAADWYIQQVIRQALSADGMFPDYASVWSNREKQYLMDTLARVEITPVSYDSEDIVARSSDKVRALVDTLIAEKAAFEALGEEYRGLVFVTRRDSVLALVEVLASYPGIADSFVTGCLLGMSESSRRRAFLDITRNLLRQPAAETLRDFKAGEIDLIIATAVAEEGLDIQACCNVVRWDAPPNMVSWAQSRGRARKKRSTFVLMFSDDSVHHGMVKDWERLELEMVRLYNSERARLMFEEEEYRASALLTLDSAIEHLNHFCSVLPNSGHGEHMPIYDIDPPDYPEEWHTFGGSNPPYMGPYGCTVTLPKLVDPKFRVFTTPCIHSQKVIARQHVAFLAYLELHKHGLLNEHLLPLTSVLEPENEEEVKNLLKEVEKRAGTARVTSQMNPWLPDFGDEQEEEQWYTTTVSFDDIHPLKLLTRTRLSPLQEDQMPLLHPRDRGPLRVHIHTDEPALSVSDDDIARAKEFTRRLFWPFFGSRMDWDDLNFAYLFLEAPASKPDVWAERRLVHDAEPLVPGLAPLRFFARVAWFAERFGRTKDLCIVSDIRRFGKLYRFVRWRTTPVSDDEAAALAERYDPEGVGLEISYPLIVARPLVTRMNFLLPIPPQAVADPANQQPILLLSESSTVGLISADDVQRAMWVPSVLRHLAVANTACAMRDTLFAGTPLETIPLNLLVTALTAPSSQDQVNYQRLETLGDTVLKYIVSITLLSEFPLWHEGYLARRKDHAVSNAQLAKAAVKQKVYKWIVRDRFSPRKWKPLYVTAVEEMRKADDVEEVEAVIDEEEDQKAKKRREREKQKRQLSTKVLADVVESLIGASYVHGGFALSVECAKVFDLGLPWRPIPERIDAMRERIFKLQRLPSQLSVVEDIIGYTFTNKVLLVEALTHASYQTDLGTISYERMEFLGDSVLDMIVTDFLYHASGKQYSPGQMHLRKTAVVNAHFLAFVCLRASTARIDAMPVWRDRRGVELQETTKRVFLWQCLLHSSARLLDDQTTVFARWGKHGDTIQKELDESTAFPWSPLTSLQAPKFLSDMVESILGAIFLDTAGNLDVVRNVLRTLGIMQVLERIVAAGVDVQHPVSRLMMWKAKRDIDLEFKIEKGGGLVRCTIYQDEVEVVTVEDQWRGRISQEDVRFAAAERAYHILVAQEAEMNQPGFFNTQGEDVEEDEDEDEREDAFADSQ</sequence>
<accession>W4K6P7</accession>
<evidence type="ECO:0000256" key="5">
    <source>
        <dbReference type="ARBA" id="ARBA00022741"/>
    </source>
</evidence>
<dbReference type="PROSITE" id="PS51192">
    <property type="entry name" value="HELICASE_ATP_BIND_1"/>
    <property type="match status" value="1"/>
</dbReference>
<keyword evidence="9" id="KW-0460">Magnesium</keyword>
<evidence type="ECO:0000256" key="14">
    <source>
        <dbReference type="SAM" id="Coils"/>
    </source>
</evidence>
<dbReference type="PROSITE" id="PS51327">
    <property type="entry name" value="DICER_DSRBF"/>
    <property type="match status" value="1"/>
</dbReference>
<feature type="coiled-coil region" evidence="14">
    <location>
        <begin position="1103"/>
        <end position="1130"/>
    </location>
</feature>
<dbReference type="HOGENOM" id="CLU_000907_4_6_1"/>